<evidence type="ECO:0000313" key="4">
    <source>
        <dbReference type="Proteomes" id="UP000240760"/>
    </source>
</evidence>
<proteinExistence type="predicted"/>
<accession>A0A2T4C450</accession>
<dbReference type="Proteomes" id="UP000240760">
    <property type="component" value="Unassembled WGS sequence"/>
</dbReference>
<dbReference type="AlphaFoldDB" id="A0A2T4C450"/>
<evidence type="ECO:0000313" key="3">
    <source>
        <dbReference type="EMBL" id="PTB76340.1"/>
    </source>
</evidence>
<reference evidence="3 4" key="1">
    <citation type="submission" date="2016-07" db="EMBL/GenBank/DDBJ databases">
        <title>Multiple horizontal gene transfer events from other fungi enriched the ability of initially mycotrophic Trichoderma (Ascomycota) to feed on dead plant biomass.</title>
        <authorList>
            <consortium name="DOE Joint Genome Institute"/>
            <person name="Aerts A."/>
            <person name="Atanasova L."/>
            <person name="Chenthamara K."/>
            <person name="Zhang J."/>
            <person name="Grujic M."/>
            <person name="Henrissat B."/>
            <person name="Kuo A."/>
            <person name="Salamov A."/>
            <person name="Lipzen A."/>
            <person name="Labutti K."/>
            <person name="Barry K."/>
            <person name="Miao Y."/>
            <person name="Rahimi M.J."/>
            <person name="Shen Q."/>
            <person name="Grigoriev I.V."/>
            <person name="Kubicek C.P."/>
            <person name="Druzhinina I.S."/>
        </authorList>
    </citation>
    <scope>NUCLEOTIDE SEQUENCE [LARGE SCALE GENOMIC DNA]</scope>
    <source>
        <strain evidence="3 4">ATCC 18648</strain>
    </source>
</reference>
<feature type="compositionally biased region" description="Basic residues" evidence="1">
    <location>
        <begin position="1"/>
        <end position="10"/>
    </location>
</feature>
<keyword evidence="2" id="KW-0472">Membrane</keyword>
<organism evidence="3 4">
    <name type="scientific">Trichoderma longibrachiatum ATCC 18648</name>
    <dbReference type="NCBI Taxonomy" id="983965"/>
    <lineage>
        <taxon>Eukaryota</taxon>
        <taxon>Fungi</taxon>
        <taxon>Dikarya</taxon>
        <taxon>Ascomycota</taxon>
        <taxon>Pezizomycotina</taxon>
        <taxon>Sordariomycetes</taxon>
        <taxon>Hypocreomycetidae</taxon>
        <taxon>Hypocreales</taxon>
        <taxon>Hypocreaceae</taxon>
        <taxon>Trichoderma</taxon>
    </lineage>
</organism>
<evidence type="ECO:0000256" key="1">
    <source>
        <dbReference type="SAM" id="MobiDB-lite"/>
    </source>
</evidence>
<gene>
    <name evidence="3" type="ORF">M440DRAFT_1250606</name>
</gene>
<name>A0A2T4C450_TRILO</name>
<evidence type="ECO:0000256" key="2">
    <source>
        <dbReference type="SAM" id="Phobius"/>
    </source>
</evidence>
<feature type="transmembrane region" description="Helical" evidence="2">
    <location>
        <begin position="47"/>
        <end position="70"/>
    </location>
</feature>
<sequence>MLLHHHHHPNTTKAHSTSSTSSSLFPIVQPNRSYTASSARIQHASNAGLVCCLTHGFVMTGFSLFFPFIVSLSL</sequence>
<dbReference type="EMBL" id="KZ679132">
    <property type="protein sequence ID" value="PTB76340.1"/>
    <property type="molecule type" value="Genomic_DNA"/>
</dbReference>
<protein>
    <submittedName>
        <fullName evidence="3">Uncharacterized protein</fullName>
    </submittedName>
</protein>
<keyword evidence="2" id="KW-0812">Transmembrane</keyword>
<keyword evidence="2" id="KW-1133">Transmembrane helix</keyword>
<feature type="region of interest" description="Disordered" evidence="1">
    <location>
        <begin position="1"/>
        <end position="23"/>
    </location>
</feature>
<keyword evidence="4" id="KW-1185">Reference proteome</keyword>